<keyword evidence="2" id="KW-1133">Transmembrane helix</keyword>
<reference evidence="3 4" key="2">
    <citation type="journal article" date="2008" name="Int. J. Syst. Evol. Microbiol.">
        <title>Methanocella paludicola gen. nov., sp. nov., a methane-producing archaeon, the first isolate of the lineage 'Rice Cluster I', and proposal of the new archaeal order Methanocellales ord. nov.</title>
        <authorList>
            <person name="Sakai S."/>
            <person name="Imachi H."/>
            <person name="Hanada S."/>
            <person name="Ohashi A."/>
            <person name="Harada H."/>
            <person name="Kamagata Y."/>
        </authorList>
    </citation>
    <scope>NUCLEOTIDE SEQUENCE [LARGE SCALE GENOMIC DNA]</scope>
    <source>
        <strain evidence="4">DSM 17711 / JCM 13418 / NBRC 101707 / SANAE</strain>
    </source>
</reference>
<evidence type="ECO:0008006" key="5">
    <source>
        <dbReference type="Google" id="ProtNLM"/>
    </source>
</evidence>
<sequence length="189" mass="20097">MRSAKTLLLLAFAAMLLSAALPASAVEGEYFSVSGTVTDANWNPIPGALITLYDFDFNRITTQNTNSQGYFSFEGVSVTSNVFNLRVIYTDESGAHELPGYYIPAMTAKGDIRLDAAKTHYDDYTMPGSEPRATATPVPAPTQAPAATPQPAQSTDNTVVYMLLFVGGAIAGAAVATLACFIVMRTQKP</sequence>
<organism evidence="3 4">
    <name type="scientific">Methanocella paludicola (strain DSM 17711 / JCM 13418 / NBRC 101707 / SANAE)</name>
    <dbReference type="NCBI Taxonomy" id="304371"/>
    <lineage>
        <taxon>Archaea</taxon>
        <taxon>Methanobacteriati</taxon>
        <taxon>Methanobacteriota</taxon>
        <taxon>Stenosarchaea group</taxon>
        <taxon>Methanomicrobia</taxon>
        <taxon>Methanocellales</taxon>
        <taxon>Methanocellaceae</taxon>
        <taxon>Methanocella</taxon>
    </lineage>
</organism>
<keyword evidence="2" id="KW-0472">Membrane</keyword>
<protein>
    <recommendedName>
        <fullName evidence="5">Carboxypeptidase regulatory-like domain-containing protein</fullName>
    </recommendedName>
</protein>
<feature type="transmembrane region" description="Helical" evidence="2">
    <location>
        <begin position="159"/>
        <end position="184"/>
    </location>
</feature>
<dbReference type="STRING" id="304371.MCP_2854"/>
<evidence type="ECO:0000256" key="2">
    <source>
        <dbReference type="SAM" id="Phobius"/>
    </source>
</evidence>
<gene>
    <name evidence="3" type="ordered locus">MCP_2854</name>
</gene>
<dbReference type="eggNOG" id="arCOG11125">
    <property type="taxonomic scope" value="Archaea"/>
</dbReference>
<dbReference type="EMBL" id="AP011532">
    <property type="protein sequence ID" value="BAI62926.1"/>
    <property type="molecule type" value="Genomic_DNA"/>
</dbReference>
<dbReference type="SUPFAM" id="SSF49464">
    <property type="entry name" value="Carboxypeptidase regulatory domain-like"/>
    <property type="match status" value="1"/>
</dbReference>
<reference evidence="3 4" key="1">
    <citation type="journal article" date="2007" name="Appl. Environ. Microbiol.">
        <title>Isolation of key methanogens for global methane emission from rice paddy fields: a novel isolate affiliated with the clone cluster rice cluster I.</title>
        <authorList>
            <person name="Sakai S."/>
            <person name="Imachi H."/>
            <person name="Sekiguchi Y."/>
            <person name="Ohashi A."/>
            <person name="Harada H."/>
            <person name="Kamagata Y."/>
        </authorList>
    </citation>
    <scope>NUCLEOTIDE SEQUENCE [LARGE SCALE GENOMIC DNA]</scope>
    <source>
        <strain evidence="4">DSM 17711 / JCM 13418 / NBRC 101707 / SANAE</strain>
    </source>
</reference>
<keyword evidence="2" id="KW-0812">Transmembrane</keyword>
<name>D1Z2K4_METPS</name>
<dbReference type="RefSeq" id="WP_012901596.1">
    <property type="nucleotide sequence ID" value="NC_013665.1"/>
</dbReference>
<dbReference type="KEGG" id="mpd:MCP_2854"/>
<proteinExistence type="predicted"/>
<keyword evidence="4" id="KW-1185">Reference proteome</keyword>
<evidence type="ECO:0000313" key="4">
    <source>
        <dbReference type="Proteomes" id="UP000001882"/>
    </source>
</evidence>
<dbReference type="Pfam" id="PF13620">
    <property type="entry name" value="CarboxypepD_reg"/>
    <property type="match status" value="1"/>
</dbReference>
<evidence type="ECO:0000313" key="3">
    <source>
        <dbReference type="EMBL" id="BAI62926.1"/>
    </source>
</evidence>
<evidence type="ECO:0000256" key="1">
    <source>
        <dbReference type="SAM" id="MobiDB-lite"/>
    </source>
</evidence>
<reference evidence="4" key="3">
    <citation type="journal article" date="2011" name="PLoS ONE">
        <title>Genome sequence of a mesophilic hydrogenotrophic methanogen Methanocella paludicola, the first cultivated representative of the order Methanocellales.</title>
        <authorList>
            <person name="Sakai S."/>
            <person name="Takaki Y."/>
            <person name="Shimamura S."/>
            <person name="Sekine M."/>
            <person name="Tajima T."/>
            <person name="Kosugi H."/>
            <person name="Ichikawa N."/>
            <person name="Tasumi E."/>
            <person name="Hiraki A.T."/>
            <person name="Shimizu A."/>
            <person name="Kato Y."/>
            <person name="Nishiko R."/>
            <person name="Mori K."/>
            <person name="Fujita N."/>
            <person name="Imachi H."/>
            <person name="Takai K."/>
        </authorList>
    </citation>
    <scope>NUCLEOTIDE SEQUENCE [LARGE SCALE GENOMIC DNA]</scope>
    <source>
        <strain evidence="4">DSM 17711 / JCM 13418 / NBRC 101707 / SANAE</strain>
    </source>
</reference>
<dbReference type="InParanoid" id="D1Z2K4"/>
<dbReference type="GeneID" id="8682531"/>
<dbReference type="PATRIC" id="fig|304371.9.peg.2922"/>
<dbReference type="InterPro" id="IPR008969">
    <property type="entry name" value="CarboxyPept-like_regulatory"/>
</dbReference>
<dbReference type="Proteomes" id="UP000001882">
    <property type="component" value="Chromosome"/>
</dbReference>
<feature type="compositionally biased region" description="Low complexity" evidence="1">
    <location>
        <begin position="131"/>
        <end position="152"/>
    </location>
</feature>
<dbReference type="AlphaFoldDB" id="D1Z2K4"/>
<feature type="region of interest" description="Disordered" evidence="1">
    <location>
        <begin position="123"/>
        <end position="152"/>
    </location>
</feature>
<accession>D1Z2K4</accession>
<dbReference type="Gene3D" id="2.60.40.1120">
    <property type="entry name" value="Carboxypeptidase-like, regulatory domain"/>
    <property type="match status" value="1"/>
</dbReference>